<keyword evidence="1" id="KW-0238">DNA-binding</keyword>
<reference evidence="1 2" key="1">
    <citation type="submission" date="2020-04" db="EMBL/GenBank/DDBJ databases">
        <title>Vibrio sp. SM6, a novel species isolated from seawater.</title>
        <authorList>
            <person name="Wang X."/>
        </authorList>
    </citation>
    <scope>NUCLEOTIDE SEQUENCE [LARGE SCALE GENOMIC DNA]</scope>
    <source>
        <strain evidence="1 2">SM6</strain>
    </source>
</reference>
<sequence length="606" mass="68498">MVMTTQLISGAMRLANFRHENSAEVILQHCLEHQNVVVNWQVGVGKSHNMDQVTETAILSGTYDLVIVMTPTRSIIDERKFITNPPEDIEVINIRPRPTELCGKERNQAWEKYEARNLAQLGKRHCCELCPRRSECFWPSQYGKDLQGKQVVFAAQAHLEHNPYFIAHIRQMTSSEKVLVIFDEANVSLADYSRIITLDSIHQLIDATKRSDVSKKRKAEIAHYLGCLICAPNEDLQDAHAWAFPRLSTNEMSQILTCGDELFGESFHNIIYDLQAFGSSSAESREKLPNGDIRFPASPFTSGSNVLLYSGTTHLSILKMRLGIDFYSPYDNYEFKGEGTTWLNLASSIGASTNFKKNAPQILDVFLQLTVQRIQSGKRVLLVSKKDHVDFCIEALNQLLVEQNVNDIRVVHGENYAESSDLTLVPVIHYGVIGINQYEGFDCCYCLNSYYVTEKILSDSIQGLRANNERIEVTISHSKKPRRRHGVVSEQHRFTDVAEVADPMLQTLEMGTVVQAVGRVRPFTNSREIITFQNNDALATTYDKEFSNLAELRNHFGLAPKRTRSSNSKADNIRALSAKNLKQTEIAKQLGISARQVRRYLHQTAA</sequence>
<comment type="caution">
    <text evidence="1">The sequence shown here is derived from an EMBL/GenBank/DDBJ whole genome shotgun (WGS) entry which is preliminary data.</text>
</comment>
<keyword evidence="2" id="KW-1185">Reference proteome</keyword>
<dbReference type="GO" id="GO:0003677">
    <property type="term" value="F:DNA binding"/>
    <property type="evidence" value="ECO:0007669"/>
    <property type="project" value="UniProtKB-KW"/>
</dbReference>
<evidence type="ECO:0000313" key="2">
    <source>
        <dbReference type="Proteomes" id="UP000535589"/>
    </source>
</evidence>
<organism evidence="1 2">
    <name type="scientific">Vibrio agarilyticus</name>
    <dbReference type="NCBI Taxonomy" id="2726741"/>
    <lineage>
        <taxon>Bacteria</taxon>
        <taxon>Pseudomonadati</taxon>
        <taxon>Pseudomonadota</taxon>
        <taxon>Gammaproteobacteria</taxon>
        <taxon>Vibrionales</taxon>
        <taxon>Vibrionaceae</taxon>
        <taxon>Vibrio</taxon>
    </lineage>
</organism>
<dbReference type="Gene3D" id="1.10.10.60">
    <property type="entry name" value="Homeodomain-like"/>
    <property type="match status" value="1"/>
</dbReference>
<proteinExistence type="predicted"/>
<accession>A0A7X8TRQ8</accession>
<gene>
    <name evidence="1" type="ORF">HGP28_11980</name>
</gene>
<dbReference type="Proteomes" id="UP000535589">
    <property type="component" value="Unassembled WGS sequence"/>
</dbReference>
<evidence type="ECO:0000313" key="1">
    <source>
        <dbReference type="EMBL" id="NLS13611.1"/>
    </source>
</evidence>
<dbReference type="EMBL" id="JABAIK010000010">
    <property type="protein sequence ID" value="NLS13611.1"/>
    <property type="molecule type" value="Genomic_DNA"/>
</dbReference>
<dbReference type="AlphaFoldDB" id="A0A7X8TRQ8"/>
<name>A0A7X8TRQ8_9VIBR</name>
<protein>
    <submittedName>
        <fullName evidence="1">DNA-binding response regulator</fullName>
    </submittedName>
</protein>